<dbReference type="Pfam" id="PF19912">
    <property type="entry name" value="DUF6385"/>
    <property type="match status" value="1"/>
</dbReference>
<proteinExistence type="predicted"/>
<feature type="compositionally biased region" description="Polar residues" evidence="1">
    <location>
        <begin position="26"/>
        <end position="45"/>
    </location>
</feature>
<evidence type="ECO:0000313" key="4">
    <source>
        <dbReference type="Proteomes" id="UP000183508"/>
    </source>
</evidence>
<evidence type="ECO:0000259" key="2">
    <source>
        <dbReference type="Pfam" id="PF19912"/>
    </source>
</evidence>
<feature type="domain" description="DUF6385" evidence="2">
    <location>
        <begin position="119"/>
        <end position="200"/>
    </location>
</feature>
<keyword evidence="4" id="KW-1185">Reference proteome</keyword>
<evidence type="ECO:0000313" key="3">
    <source>
        <dbReference type="EMBL" id="SFV01996.1"/>
    </source>
</evidence>
<reference evidence="4" key="1">
    <citation type="submission" date="2016-10" db="EMBL/GenBank/DDBJ databases">
        <authorList>
            <person name="Varghese N."/>
        </authorList>
    </citation>
    <scope>NUCLEOTIDE SEQUENCE [LARGE SCALE GENOMIC DNA]</scope>
    <source>
        <strain evidence="4">DSM 17980</strain>
    </source>
</reference>
<evidence type="ECO:0000256" key="1">
    <source>
        <dbReference type="SAM" id="MobiDB-lite"/>
    </source>
</evidence>
<feature type="region of interest" description="Disordered" evidence="1">
    <location>
        <begin position="26"/>
        <end position="48"/>
    </location>
</feature>
<organism evidence="3 4">
    <name type="scientific">Alicyclobacillus macrosporangiidus</name>
    <dbReference type="NCBI Taxonomy" id="392015"/>
    <lineage>
        <taxon>Bacteria</taxon>
        <taxon>Bacillati</taxon>
        <taxon>Bacillota</taxon>
        <taxon>Bacilli</taxon>
        <taxon>Bacillales</taxon>
        <taxon>Alicyclobacillaceae</taxon>
        <taxon>Alicyclobacillus</taxon>
    </lineage>
</organism>
<dbReference type="AlphaFoldDB" id="A0A1I7KXF2"/>
<name>A0A1I7KXF2_9BACL</name>
<protein>
    <recommendedName>
        <fullName evidence="2">DUF6385 domain-containing protein</fullName>
    </recommendedName>
</protein>
<dbReference type="InterPro" id="IPR045965">
    <property type="entry name" value="DUF6385"/>
</dbReference>
<sequence length="203" mass="23249">MNSKNKIRVRAYGMRKTNRKPQCLGSNVQVSKTSRNTTSARTQSHGDCPAVPVVRTRKRLSRVVIYGCHGRKALPVKVDKKGRLVTRPKIRARRQTLSFREQRYTVVAMDEFVPLPLEDISHAVQYVYLIHNMGDTDAQVFVQVGTDHENLADDLEGILTIQPNQTTVVTPLRFSKFVRLLYRCADPEKTTKLRIVFQAQIMR</sequence>
<dbReference type="STRING" id="392015.SAMN05421543_12063"/>
<dbReference type="EMBL" id="FPBV01000020">
    <property type="protein sequence ID" value="SFV01996.1"/>
    <property type="molecule type" value="Genomic_DNA"/>
</dbReference>
<dbReference type="Proteomes" id="UP000183508">
    <property type="component" value="Unassembled WGS sequence"/>
</dbReference>
<accession>A0A1I7KXF2</accession>
<gene>
    <name evidence="3" type="ORF">SAMN05421543_12063</name>
</gene>